<dbReference type="AlphaFoldDB" id="A0A9I9E3W1"/>
<sequence length="46" mass="5039">MGSTVIDFSRRATAAVIRGQHTRDAGGCFVERRRAAVAVIRGQHTR</sequence>
<dbReference type="Gramene" id="MELO3C028329.2.1">
    <property type="protein sequence ID" value="MELO3C028329.2.1"/>
    <property type="gene ID" value="MELO3C028329.2"/>
</dbReference>
<reference evidence="1" key="1">
    <citation type="submission" date="2023-03" db="UniProtKB">
        <authorList>
            <consortium name="EnsemblPlants"/>
        </authorList>
    </citation>
    <scope>IDENTIFICATION</scope>
</reference>
<protein>
    <submittedName>
        <fullName evidence="1">Uncharacterized protein</fullName>
    </submittedName>
</protein>
<dbReference type="EnsemblPlants" id="MELO3C028329.2.1">
    <property type="protein sequence ID" value="MELO3C028329.2.1"/>
    <property type="gene ID" value="MELO3C028329.2"/>
</dbReference>
<proteinExistence type="predicted"/>
<accession>A0A9I9E3W1</accession>
<organism evidence="1">
    <name type="scientific">Cucumis melo</name>
    <name type="common">Muskmelon</name>
    <dbReference type="NCBI Taxonomy" id="3656"/>
    <lineage>
        <taxon>Eukaryota</taxon>
        <taxon>Viridiplantae</taxon>
        <taxon>Streptophyta</taxon>
        <taxon>Embryophyta</taxon>
        <taxon>Tracheophyta</taxon>
        <taxon>Spermatophyta</taxon>
        <taxon>Magnoliopsida</taxon>
        <taxon>eudicotyledons</taxon>
        <taxon>Gunneridae</taxon>
        <taxon>Pentapetalae</taxon>
        <taxon>rosids</taxon>
        <taxon>fabids</taxon>
        <taxon>Cucurbitales</taxon>
        <taxon>Cucurbitaceae</taxon>
        <taxon>Benincaseae</taxon>
        <taxon>Cucumis</taxon>
    </lineage>
</organism>
<name>A0A9I9E3W1_CUCME</name>
<evidence type="ECO:0000313" key="1">
    <source>
        <dbReference type="EnsemblPlants" id="MELO3C028329.2.1"/>
    </source>
</evidence>